<proteinExistence type="predicted"/>
<feature type="transmembrane region" description="Helical" evidence="2">
    <location>
        <begin position="68"/>
        <end position="91"/>
    </location>
</feature>
<gene>
    <name evidence="4" type="ORF">KGQ19_12675</name>
</gene>
<sequence length="1019" mass="108490">MRPARQTSPLRRLREIAVGLLSLLVLLAATLGLPVLLYVVTKGLLPHHTPTTSGVRDLFTKKDNGSTLLAAVAIVAWLGWAAFAVSVLIEIPARLSGRAAIRVPGLGWSQKTAAGLLSGIALLLTAAPGLATVHTAVPHLPTVVATTAYSQPAQMTTMSQQINVDSHGEAHTTTYVVQPGDSLWKIAEDHLGSGDQYPAIAALNDGHVMRDGTVFHAEVFLQPGWTLQVPVRAVAEPVPAHTGMHDTAESQHVVQQGESLSEIAGHDYGDSAQWPRIFAANEGAEQNGGHFTDPNLIFPGERLTIPYLPAPSAAPGPSIVANPDPANLVHHAPMTPSAPSQTQHDDAAKAVESIADALGDTERPATSMAPSQYFVTSPQGSADSFPPSGSSASAVTASEHEQNILLVVFGISGISASTLLALLAQRRKIQQNRRVVGHRIAMPGSQAAGLERQLRAGADPANRDFLDRALRTLAKHSADTGRLIPEVAAAIVREGGVELRLSHPCPPIAPFAALNDAAWWCAKDQAKLLARKAAAEQPIPYPALVMMGQTGGGEPVLLDLEHYGVVEIGGDQRQAAGVVRSLGVELPWSDYVSVAPAGISLDPALARNQVRRDPPEQVLPALEQWAQAVGDALPEGAGSGTEALRMARIGQTNPGVTEPRVLLGAGEWVTPQRAEQLSSLAQRQPRASTAAVIAVGDSVVPVGHRITVDGAGEALFHDLNLSVTMQRVDEEQHGRLMSVVSPTQLPSIIEPGWQVGLDAFNRAVAKQPSSGEPVAQDTEHQEVWVRTLGTIDVWGTASVTDPKLVETAAYLALHPGTGITGLSTELGIATQAAGTRLAQIRDAFGLDHEGSELLLAAPDGRFGFTERVGCDWTAFEEHRRNGRFMQALAFVRGEPFADAWPGRYAWAEPYRQVMISTIIDVAHTLAQTCREDRDFESARYAVSRGLLAVPYAELLYRDLMLVVGDEARPDRDEELATLFATFSNICDEHGIEPMPDTVAVMQQLNGLGRKTTPGLRSVS</sequence>
<dbReference type="Gene3D" id="3.10.350.10">
    <property type="entry name" value="LysM domain"/>
    <property type="match status" value="2"/>
</dbReference>
<dbReference type="Proteomes" id="UP000730482">
    <property type="component" value="Unassembled WGS sequence"/>
</dbReference>
<evidence type="ECO:0000259" key="3">
    <source>
        <dbReference type="PROSITE" id="PS51782"/>
    </source>
</evidence>
<keyword evidence="5" id="KW-1185">Reference proteome</keyword>
<dbReference type="PANTHER" id="PTHR34700">
    <property type="entry name" value="POTASSIUM BINDING PROTEIN KBP"/>
    <property type="match status" value="1"/>
</dbReference>
<dbReference type="PROSITE" id="PS51782">
    <property type="entry name" value="LYSM"/>
    <property type="match status" value="2"/>
</dbReference>
<comment type="caution">
    <text evidence="4">The sequence shown here is derived from an EMBL/GenBank/DDBJ whole genome shotgun (WGS) entry which is preliminary data.</text>
</comment>
<dbReference type="InterPro" id="IPR005158">
    <property type="entry name" value="BTAD"/>
</dbReference>
<dbReference type="InterPro" id="IPR018392">
    <property type="entry name" value="LysM"/>
</dbReference>
<dbReference type="SMART" id="SM01043">
    <property type="entry name" value="BTAD"/>
    <property type="match status" value="1"/>
</dbReference>
<keyword evidence="2" id="KW-0812">Transmembrane</keyword>
<dbReference type="CDD" id="cd00118">
    <property type="entry name" value="LysM"/>
    <property type="match status" value="1"/>
</dbReference>
<feature type="domain" description="LysM" evidence="3">
    <location>
        <begin position="173"/>
        <end position="229"/>
    </location>
</feature>
<reference evidence="4 5" key="1">
    <citation type="submission" date="2020-02" db="EMBL/GenBank/DDBJ databases">
        <title>Acidophilic actinobacteria isolated from forest soil.</title>
        <authorList>
            <person name="Golinska P."/>
        </authorList>
    </citation>
    <scope>NUCLEOTIDE SEQUENCE [LARGE SCALE GENOMIC DNA]</scope>
    <source>
        <strain evidence="4 5">NL8</strain>
    </source>
</reference>
<feature type="transmembrane region" description="Helical" evidence="2">
    <location>
        <begin position="112"/>
        <end position="131"/>
    </location>
</feature>
<dbReference type="InterPro" id="IPR036779">
    <property type="entry name" value="LysM_dom_sf"/>
</dbReference>
<feature type="domain" description="LysM" evidence="3">
    <location>
        <begin position="250"/>
        <end position="305"/>
    </location>
</feature>
<evidence type="ECO:0000256" key="1">
    <source>
        <dbReference type="SAM" id="MobiDB-lite"/>
    </source>
</evidence>
<dbReference type="Gene3D" id="1.25.40.10">
    <property type="entry name" value="Tetratricopeptide repeat domain"/>
    <property type="match status" value="1"/>
</dbReference>
<accession>A0ABS5KNU7</accession>
<dbReference type="SMART" id="SM00257">
    <property type="entry name" value="LysM"/>
    <property type="match status" value="2"/>
</dbReference>
<dbReference type="PANTHER" id="PTHR34700:SF4">
    <property type="entry name" value="PHAGE-LIKE ELEMENT PBSX PROTEIN XKDP"/>
    <property type="match status" value="1"/>
</dbReference>
<keyword evidence="2" id="KW-1133">Transmembrane helix</keyword>
<dbReference type="Pfam" id="PF01476">
    <property type="entry name" value="LysM"/>
    <property type="match status" value="1"/>
</dbReference>
<dbReference type="RefSeq" id="WP_212009302.1">
    <property type="nucleotide sequence ID" value="NZ_JAAFYZ010000033.1"/>
</dbReference>
<evidence type="ECO:0000313" key="4">
    <source>
        <dbReference type="EMBL" id="MBS2547722.1"/>
    </source>
</evidence>
<evidence type="ECO:0000256" key="2">
    <source>
        <dbReference type="SAM" id="Phobius"/>
    </source>
</evidence>
<organism evidence="4 5">
    <name type="scientific">Catenulispora pinistramenti</name>
    <dbReference type="NCBI Taxonomy" id="2705254"/>
    <lineage>
        <taxon>Bacteria</taxon>
        <taxon>Bacillati</taxon>
        <taxon>Actinomycetota</taxon>
        <taxon>Actinomycetes</taxon>
        <taxon>Catenulisporales</taxon>
        <taxon>Catenulisporaceae</taxon>
        <taxon>Catenulispora</taxon>
    </lineage>
</organism>
<dbReference type="InterPro" id="IPR011990">
    <property type="entry name" value="TPR-like_helical_dom_sf"/>
</dbReference>
<protein>
    <submittedName>
        <fullName evidence="4">LysM peptidoglycan-binding domain-containing protein</fullName>
    </submittedName>
</protein>
<dbReference type="EMBL" id="JAAFYZ010000033">
    <property type="protein sequence ID" value="MBS2547722.1"/>
    <property type="molecule type" value="Genomic_DNA"/>
</dbReference>
<dbReference type="InterPro" id="IPR052196">
    <property type="entry name" value="Bact_Kbp"/>
</dbReference>
<keyword evidence="2" id="KW-0472">Membrane</keyword>
<feature type="region of interest" description="Disordered" evidence="1">
    <location>
        <begin position="316"/>
        <end position="349"/>
    </location>
</feature>
<name>A0ABS5KNU7_9ACTN</name>
<evidence type="ECO:0000313" key="5">
    <source>
        <dbReference type="Proteomes" id="UP000730482"/>
    </source>
</evidence>